<name>T2IPK5_CROWT</name>
<gene>
    <name evidence="1" type="ORF">CWATWH0005_5686</name>
</gene>
<protein>
    <submittedName>
        <fullName evidence="1">Uncharacterized protein</fullName>
    </submittedName>
</protein>
<reference evidence="1 2" key="2">
    <citation type="submission" date="2013-09" db="EMBL/GenBank/DDBJ databases">
        <title>Whole genome comparison of six Crocosphaera watsonii strains with differing phenotypes.</title>
        <authorList>
            <person name="Bench S.R."/>
            <person name="Heller P."/>
            <person name="Frank I."/>
            <person name="Arciniega M."/>
            <person name="Shilova I.N."/>
            <person name="Zehr J.P."/>
        </authorList>
    </citation>
    <scope>NUCLEOTIDE SEQUENCE [LARGE SCALE GENOMIC DNA]</scope>
    <source>
        <strain evidence="1 2">WH 0005</strain>
    </source>
</reference>
<dbReference type="EMBL" id="CAQL01000238">
    <property type="protein sequence ID" value="CCQ54844.1"/>
    <property type="molecule type" value="Genomic_DNA"/>
</dbReference>
<sequence>MPYRYPYITHSSKTSPPSNLTIKQASLNILEADLGFR</sequence>
<organism evidence="1 2">
    <name type="scientific">Crocosphaera watsonii WH 0005</name>
    <dbReference type="NCBI Taxonomy" id="423472"/>
    <lineage>
        <taxon>Bacteria</taxon>
        <taxon>Bacillati</taxon>
        <taxon>Cyanobacteriota</taxon>
        <taxon>Cyanophyceae</taxon>
        <taxon>Oscillatoriophycideae</taxon>
        <taxon>Chroococcales</taxon>
        <taxon>Aphanothecaceae</taxon>
        <taxon>Crocosphaera</taxon>
    </lineage>
</organism>
<accession>T2IPK5</accession>
<dbReference type="Proteomes" id="UP000017981">
    <property type="component" value="Unassembled WGS sequence"/>
</dbReference>
<evidence type="ECO:0000313" key="2">
    <source>
        <dbReference type="Proteomes" id="UP000017981"/>
    </source>
</evidence>
<evidence type="ECO:0000313" key="1">
    <source>
        <dbReference type="EMBL" id="CCQ54844.1"/>
    </source>
</evidence>
<dbReference type="AlphaFoldDB" id="T2IPK5"/>
<comment type="caution">
    <text evidence="1">The sequence shown here is derived from an EMBL/GenBank/DDBJ whole genome shotgun (WGS) entry which is preliminary data.</text>
</comment>
<reference evidence="1 2" key="1">
    <citation type="submission" date="2013-01" db="EMBL/GenBank/DDBJ databases">
        <authorList>
            <person name="Bench S."/>
        </authorList>
    </citation>
    <scope>NUCLEOTIDE SEQUENCE [LARGE SCALE GENOMIC DNA]</scope>
    <source>
        <strain evidence="1 2">WH 0005</strain>
    </source>
</reference>
<proteinExistence type="predicted"/>